<reference evidence="1" key="1">
    <citation type="journal article" date="2015" name="Nature">
        <title>Complex archaea that bridge the gap between prokaryotes and eukaryotes.</title>
        <authorList>
            <person name="Spang A."/>
            <person name="Saw J.H."/>
            <person name="Jorgensen S.L."/>
            <person name="Zaremba-Niedzwiedzka K."/>
            <person name="Martijn J."/>
            <person name="Lind A.E."/>
            <person name="van Eijk R."/>
            <person name="Schleper C."/>
            <person name="Guy L."/>
            <person name="Ettema T.J."/>
        </authorList>
    </citation>
    <scope>NUCLEOTIDE SEQUENCE</scope>
</reference>
<accession>A0A0F9IX59</accession>
<organism evidence="1">
    <name type="scientific">marine sediment metagenome</name>
    <dbReference type="NCBI Taxonomy" id="412755"/>
    <lineage>
        <taxon>unclassified sequences</taxon>
        <taxon>metagenomes</taxon>
        <taxon>ecological metagenomes</taxon>
    </lineage>
</organism>
<gene>
    <name evidence="1" type="ORF">LCGC14_1826170</name>
</gene>
<sequence length="72" mass="8491">MRKMKIHIKGDVRILGNGDFVEKILSRASEQSNRRYRLKAKGWTREDNGVRSSFLTELLIKSYKARYNISFI</sequence>
<comment type="caution">
    <text evidence="1">The sequence shown here is derived from an EMBL/GenBank/DDBJ whole genome shotgun (WGS) entry which is preliminary data.</text>
</comment>
<protein>
    <submittedName>
        <fullName evidence="1">Uncharacterized protein</fullName>
    </submittedName>
</protein>
<dbReference type="EMBL" id="LAZR01017963">
    <property type="protein sequence ID" value="KKL98260.1"/>
    <property type="molecule type" value="Genomic_DNA"/>
</dbReference>
<name>A0A0F9IX59_9ZZZZ</name>
<proteinExistence type="predicted"/>
<evidence type="ECO:0000313" key="1">
    <source>
        <dbReference type="EMBL" id="KKL98260.1"/>
    </source>
</evidence>
<dbReference type="AlphaFoldDB" id="A0A0F9IX59"/>